<dbReference type="GO" id="GO:0003677">
    <property type="term" value="F:DNA binding"/>
    <property type="evidence" value="ECO:0007669"/>
    <property type="project" value="UniProtKB-KW"/>
</dbReference>
<dbReference type="GO" id="GO:0006352">
    <property type="term" value="P:DNA-templated transcription initiation"/>
    <property type="evidence" value="ECO:0007669"/>
    <property type="project" value="InterPro"/>
</dbReference>
<dbReference type="Gene3D" id="3.30.310.10">
    <property type="entry name" value="TATA-Binding Protein"/>
    <property type="match status" value="2"/>
</dbReference>
<evidence type="ECO:0000313" key="5">
    <source>
        <dbReference type="Proteomes" id="UP001162120"/>
    </source>
</evidence>
<evidence type="ECO:0000256" key="3">
    <source>
        <dbReference type="ARBA" id="ARBA00023163"/>
    </source>
</evidence>
<evidence type="ECO:0000313" key="4">
    <source>
        <dbReference type="EMBL" id="QOI90211.1"/>
    </source>
</evidence>
<dbReference type="Pfam" id="PF00352">
    <property type="entry name" value="TBP"/>
    <property type="match status" value="1"/>
</dbReference>
<comment type="similarity">
    <text evidence="1">Belongs to the TBP family.</text>
</comment>
<proteinExistence type="inferred from homology"/>
<dbReference type="Proteomes" id="UP001162120">
    <property type="component" value="Segment"/>
</dbReference>
<keyword evidence="3" id="KW-0804">Transcription</keyword>
<gene>
    <name evidence="4" type="ORF">HWQ62_00074</name>
</gene>
<sequence>MSSMHPTIEFVATNYRISTITVTGSINTEVHLDKLYAMLSTHTPLEISYLEYGANKHEILSIGNKSTKLKKRKVNDEKKRRFDNQLTIVMFYQENRYNIKLFKNGNVQITGVKCIEKGKKTIDCLIGIVKNIYDNHDKGILEDILKVSNNNYRIRLINSDFKVNFEIRLDYLYNIVTEQYKIICSYEPCIYPGAKIEYYYPHGGYCNCSTFCNGKSDTCKKITIAVFQSGCVIITGANTIDHITVAYAFICKVLKDNLNKIQRKKLILPVKKLATLKVV</sequence>
<evidence type="ECO:0000256" key="2">
    <source>
        <dbReference type="ARBA" id="ARBA00023125"/>
    </source>
</evidence>
<evidence type="ECO:0000256" key="1">
    <source>
        <dbReference type="ARBA" id="ARBA00005560"/>
    </source>
</evidence>
<accession>A0A7M3UNF8</accession>
<keyword evidence="2" id="KW-0238">DNA-binding</keyword>
<dbReference type="SUPFAM" id="SSF55945">
    <property type="entry name" value="TATA-box binding protein-like"/>
    <property type="match status" value="1"/>
</dbReference>
<name>A0A7M3UNF8_9VIRU</name>
<evidence type="ECO:0008006" key="6">
    <source>
        <dbReference type="Google" id="ProtNLM"/>
    </source>
</evidence>
<dbReference type="EMBL" id="MT663534">
    <property type="protein sequence ID" value="QOI90211.1"/>
    <property type="molecule type" value="Genomic_DNA"/>
</dbReference>
<protein>
    <recommendedName>
        <fullName evidence="6">TATA-box binding protein</fullName>
    </recommendedName>
</protein>
<keyword evidence="5" id="KW-1185">Reference proteome</keyword>
<reference evidence="4" key="1">
    <citation type="submission" date="2020-06" db="EMBL/GenBank/DDBJ databases">
        <title>Lateral gene transfer of anion-conducting channel rhodopsins between green algae and giant viruses.</title>
        <authorList>
            <person name="Rozenberg A."/>
            <person name="Oppermann J."/>
            <person name="Wietek J."/>
            <person name="Fernandez Lahore R.G."/>
            <person name="Sandaa R.-A."/>
            <person name="Bratbak G."/>
            <person name="Hegemann P."/>
            <person name="Beja O."/>
        </authorList>
    </citation>
    <scope>NUCLEOTIDE SEQUENCE</scope>
    <source>
        <strain evidence="4">01B</strain>
    </source>
</reference>
<dbReference type="InterPro" id="IPR000814">
    <property type="entry name" value="TBP"/>
</dbReference>
<dbReference type="InterPro" id="IPR012295">
    <property type="entry name" value="TBP_dom_sf"/>
</dbReference>
<organism evidence="4 5">
    <name type="scientific">Pyramimonas orientalis virus 01B</name>
    <dbReference type="NCBI Taxonomy" id="3134525"/>
    <lineage>
        <taxon>Viruses</taxon>
        <taxon>Varidnaviria</taxon>
        <taxon>Bamfordvirae</taxon>
        <taxon>Nucleocytoviricota</taxon>
        <taxon>Megaviricetes</taxon>
        <taxon>Imitervirales</taxon>
        <taxon>Allomimiviridae</taxon>
        <taxon>Heliosvirus</taxon>
        <taxon>Heliosvirus raunefjordenense</taxon>
    </lineage>
</organism>